<feature type="compositionally biased region" description="Basic residues" evidence="2">
    <location>
        <begin position="803"/>
        <end position="818"/>
    </location>
</feature>
<dbReference type="AlphaFoldDB" id="A0A4Y9Z7M8"/>
<evidence type="ECO:0000256" key="2">
    <source>
        <dbReference type="SAM" id="MobiDB-lite"/>
    </source>
</evidence>
<dbReference type="PANTHER" id="PTHR13454:SF11">
    <property type="entry name" value="PROTEIN MCM10 HOMOLOG"/>
    <property type="match status" value="1"/>
</dbReference>
<dbReference type="GO" id="GO:0006270">
    <property type="term" value="P:DNA replication initiation"/>
    <property type="evidence" value="ECO:0007669"/>
    <property type="project" value="InterPro"/>
</dbReference>
<feature type="region of interest" description="Disordered" evidence="2">
    <location>
        <begin position="407"/>
        <end position="449"/>
    </location>
</feature>
<organism evidence="4 5">
    <name type="scientific">Dentipellis fragilis</name>
    <dbReference type="NCBI Taxonomy" id="205917"/>
    <lineage>
        <taxon>Eukaryota</taxon>
        <taxon>Fungi</taxon>
        <taxon>Dikarya</taxon>
        <taxon>Basidiomycota</taxon>
        <taxon>Agaricomycotina</taxon>
        <taxon>Agaricomycetes</taxon>
        <taxon>Russulales</taxon>
        <taxon>Hericiaceae</taxon>
        <taxon>Dentipellis</taxon>
    </lineage>
</organism>
<evidence type="ECO:0000256" key="1">
    <source>
        <dbReference type="ARBA" id="ARBA00009679"/>
    </source>
</evidence>
<dbReference type="InterPro" id="IPR015408">
    <property type="entry name" value="Znf_Mcm10/DnaG"/>
</dbReference>
<dbReference type="EMBL" id="SEOQ01000083">
    <property type="protein sequence ID" value="TFY70765.1"/>
    <property type="molecule type" value="Genomic_DNA"/>
</dbReference>
<feature type="compositionally biased region" description="Low complexity" evidence="2">
    <location>
        <begin position="241"/>
        <end position="251"/>
    </location>
</feature>
<protein>
    <recommendedName>
        <fullName evidence="3">Zinc finger Mcm10/DnaG-type domain-containing protein</fullName>
    </recommendedName>
</protein>
<dbReference type="Gene3D" id="2.40.50.140">
    <property type="entry name" value="Nucleic acid-binding proteins"/>
    <property type="match status" value="1"/>
</dbReference>
<accession>A0A4Y9Z7M8</accession>
<gene>
    <name evidence="4" type="ORF">EVG20_g2240</name>
</gene>
<dbReference type="PANTHER" id="PTHR13454">
    <property type="entry name" value="PROTEIN MCM10 HOMOLOG"/>
    <property type="match status" value="1"/>
</dbReference>
<feature type="compositionally biased region" description="Polar residues" evidence="2">
    <location>
        <begin position="739"/>
        <end position="756"/>
    </location>
</feature>
<keyword evidence="5" id="KW-1185">Reference proteome</keyword>
<feature type="region of interest" description="Disordered" evidence="2">
    <location>
        <begin position="170"/>
        <end position="260"/>
    </location>
</feature>
<feature type="compositionally biased region" description="Basic and acidic residues" evidence="2">
    <location>
        <begin position="841"/>
        <end position="855"/>
    </location>
</feature>
<evidence type="ECO:0000259" key="3">
    <source>
        <dbReference type="Pfam" id="PF09329"/>
    </source>
</evidence>
<sequence>MKPENEGQWHGDHGTFRHATAETRAIQVPLCRCAPSSERLLAAPRFPAWVPRWRDGVGPAPAQDPFVRVALGRGRVCDAADASASPAAPSPFGSAPPTHFVAGGRHCRGVKFTTPGRRSAAPDPFWSSIFTMESISSRQLDEQRKQAEIRRQIAKLQAQLTDSGAQALDAVPQSAPPAAPTSPKRKRTESAVLAPDTPSKKRRTSTERGTGHHASTSAGYGSHHSTARSGAGAAPRPVLKPSAPQRSSAAAPPKPAPSNVLAKLSTFNNSVRSSEEVKEPERSTSFAAKPVIRGARRTIEAPPVIHAAARDDRLALIEELEPGPYDHKAPFDDLLFEKLEPHSGIYLSSRTTPHEDIQEYMSGRFFLSPSKLYSAIRLLPNNQGYDVPVAGDWVTIAVVAERGPIRTSQAPVPTGPAEERDDDENDEMEDPLAPAGKGKSKEKEKPPVRRGGRKYVNLKLIDFGARSKSSASGGKAVIRGDAFLTLLLFESDTFDTVRKDDGSKEKIYKGGSRGAFEAMAKLREGTVVALLNPRILKPFQAKAAGTPHPTTNILALTPESASAMAIIGQARDLGMCTAVKRDGKKCGSWTSGMSNTAASKKKAVYDPRRQWGLKPEGDAIQTDSGGATYVVSGHVVSGSSAARGMFVGENMGREAQARAQRKANGADTDRALKQLLERDKEGMRAVEKAREYAALMKEKEKEKSGGSQSKNAGKKKEKGKGKEKEKDPKAGTTADEASEPNQNTEENTASTSQKTYSAEMIKRLGFDPAAKPGQRREDSDIQTKLRQLTSQRSVKDIELGPRPGRRRSAVSAPVKRHANLPSVPLEGLDFPDMSDDDELERQEKEVFGKSLDRPTKGPSSGMVDLESSDDDLVIEP</sequence>
<dbReference type="GO" id="GO:0003697">
    <property type="term" value="F:single-stranded DNA binding"/>
    <property type="evidence" value="ECO:0007669"/>
    <property type="project" value="InterPro"/>
</dbReference>
<feature type="compositionally biased region" description="Basic and acidic residues" evidence="2">
    <location>
        <begin position="720"/>
        <end position="729"/>
    </location>
</feature>
<comment type="caution">
    <text evidence="4">The sequence shown here is derived from an EMBL/GenBank/DDBJ whole genome shotgun (WGS) entry which is preliminary data.</text>
</comment>
<dbReference type="OrthoDB" id="202825at2759"/>
<feature type="region of interest" description="Disordered" evidence="2">
    <location>
        <begin position="697"/>
        <end position="876"/>
    </location>
</feature>
<name>A0A4Y9Z7M8_9AGAM</name>
<dbReference type="GO" id="GO:0043596">
    <property type="term" value="C:nuclear replication fork"/>
    <property type="evidence" value="ECO:0007669"/>
    <property type="project" value="TreeGrafter"/>
</dbReference>
<reference evidence="4 5" key="1">
    <citation type="submission" date="2019-02" db="EMBL/GenBank/DDBJ databases">
        <title>Genome sequencing of the rare red list fungi Dentipellis fragilis.</title>
        <authorList>
            <person name="Buettner E."/>
            <person name="Kellner H."/>
        </authorList>
    </citation>
    <scope>NUCLEOTIDE SEQUENCE [LARGE SCALE GENOMIC DNA]</scope>
    <source>
        <strain evidence="4 5">DSM 105465</strain>
    </source>
</reference>
<dbReference type="GO" id="GO:0003688">
    <property type="term" value="F:DNA replication origin binding"/>
    <property type="evidence" value="ECO:0007669"/>
    <property type="project" value="TreeGrafter"/>
</dbReference>
<feature type="domain" description="Zinc finger Mcm10/DnaG-type" evidence="3">
    <location>
        <begin position="568"/>
        <end position="589"/>
    </location>
</feature>
<comment type="similarity">
    <text evidence="1">Belongs to the MCM10 family.</text>
</comment>
<feature type="compositionally biased region" description="Acidic residues" evidence="2">
    <location>
        <begin position="866"/>
        <end position="876"/>
    </location>
</feature>
<dbReference type="InterPro" id="IPR040184">
    <property type="entry name" value="Mcm10"/>
</dbReference>
<feature type="compositionally biased region" description="Acidic residues" evidence="2">
    <location>
        <begin position="419"/>
        <end position="430"/>
    </location>
</feature>
<evidence type="ECO:0000313" key="4">
    <source>
        <dbReference type="EMBL" id="TFY70765.1"/>
    </source>
</evidence>
<evidence type="ECO:0000313" key="5">
    <source>
        <dbReference type="Proteomes" id="UP000298327"/>
    </source>
</evidence>
<dbReference type="STRING" id="205917.A0A4Y9Z7M8"/>
<proteinExistence type="inferred from homology"/>
<dbReference type="InterPro" id="IPR012340">
    <property type="entry name" value="NA-bd_OB-fold"/>
</dbReference>
<dbReference type="Pfam" id="PF09329">
    <property type="entry name" value="zf-primase"/>
    <property type="match status" value="1"/>
</dbReference>
<dbReference type="Proteomes" id="UP000298327">
    <property type="component" value="Unassembled WGS sequence"/>
</dbReference>
<feature type="compositionally biased region" description="Polar residues" evidence="2">
    <location>
        <begin position="213"/>
        <end position="228"/>
    </location>
</feature>
<feature type="compositionally biased region" description="Basic and acidic residues" evidence="2">
    <location>
        <begin position="774"/>
        <end position="783"/>
    </location>
</feature>